<reference evidence="3" key="1">
    <citation type="journal article" date="2017" name="Genome Biol. Evol.">
        <title>The complete genome sequence of the phytopathogenic fungus Sclerotinia sclerotiorum reveals insights into the genome architecture of broad host range pathogens.</title>
        <authorList>
            <person name="Derbyshire M."/>
            <person name="Denton-Giles M."/>
            <person name="Hegedus D."/>
            <person name="Seifbarghy S."/>
            <person name="Rollins J."/>
            <person name="van Kan J."/>
            <person name="Seidl M.F."/>
            <person name="Faino L."/>
            <person name="Mbengue M."/>
            <person name="Navaud O."/>
            <person name="Raffaele S."/>
            <person name="Hammond-Kosack K."/>
            <person name="Heard S."/>
            <person name="Oliver R."/>
        </authorList>
    </citation>
    <scope>NUCLEOTIDE SEQUENCE [LARGE SCALE GENOMIC DNA]</scope>
    <source>
        <strain evidence="3">ATCC 18683 / 1980 / Ss-1</strain>
    </source>
</reference>
<dbReference type="PANTHER" id="PTHR33112:SF16">
    <property type="entry name" value="HETEROKARYON INCOMPATIBILITY DOMAIN-CONTAINING PROTEIN"/>
    <property type="match status" value="1"/>
</dbReference>
<name>A0A1D9PXK5_SCLS1</name>
<sequence>MRCELCKNLTLKRLSKNHRRIRLRRFGGFPSDIQDLEKYAYQHHKSWASLEDSAREGCELCLLFKKTLHKKYPSLPENTRPRLDEADTNSEIDSDSSHFLYRYGDDRVFIGLDHSESSAASGTSVDLGSFANRRPWINQLCIFLGYFEGLGPDCHVRIDLFISREDPYADKTFILGRDIDPQPFSRRNIELVENWILNCKAKHPVCAASHAERPLPTRVIYIDADSQSLPKHARILETQGRSGYYASLSYCWGDGPDDHKTTKRNIRERRNRLIVEDLPQTLKDAILVTRKLGLQYIWIDSICIIQDSPSDKGKELTHMNDVYHNAFINIAAGNARCSQDGFLHNRERSTFRLDWDKRGSDRKPQIFCGPPAETWPDCASKGVLSTRGWTFQERLLSPRTLYFGKDQIHWECDTCIFSENQILAVRDHVSAPAQTGYMSTNGNTVKHDMRDWTNYVEQIVAFSHSRPKGFRKIFYRDTTSPKSGSLKQIESLGGYGGMNDFISSPESTMLSFQKWTAIVSEYSRRTLSNSHDKLDALSGVAQQLAEVNPREYVAGIWTPDIFELRGLLWVQKSVAPAVRDRESGKIQKRRYCPSWSWASVEGEIHYHNWHDWEDDSWESESHQVINKAKVESLRFCLSREEHPYGDVLKGGLVLRGQFGYLPREIAWGSSRFFGSSNPASMIRITIDTKVRERHGLEILSCRSRRTIMRSTSQPLKLSPLRINEDSISHLRRIPYCIRIMDVIRDIGGRGDNVTESWFLLLEPVKTPEEGIFRRIGIGNYIDIMDCVSTRKWNDTWKSEERTIKII</sequence>
<proteinExistence type="predicted"/>
<organism evidence="2 3">
    <name type="scientific">Sclerotinia sclerotiorum (strain ATCC 18683 / 1980 / Ss-1)</name>
    <name type="common">White mold</name>
    <name type="synonym">Whetzelinia sclerotiorum</name>
    <dbReference type="NCBI Taxonomy" id="665079"/>
    <lineage>
        <taxon>Eukaryota</taxon>
        <taxon>Fungi</taxon>
        <taxon>Dikarya</taxon>
        <taxon>Ascomycota</taxon>
        <taxon>Pezizomycotina</taxon>
        <taxon>Leotiomycetes</taxon>
        <taxon>Helotiales</taxon>
        <taxon>Sclerotiniaceae</taxon>
        <taxon>Sclerotinia</taxon>
    </lineage>
</organism>
<dbReference type="OrthoDB" id="8300194at2759"/>
<protein>
    <recommendedName>
        <fullName evidence="1">Heterokaryon incompatibility domain-containing protein</fullName>
    </recommendedName>
</protein>
<feature type="domain" description="Heterokaryon incompatibility" evidence="1">
    <location>
        <begin position="245"/>
        <end position="393"/>
    </location>
</feature>
<dbReference type="EMBL" id="CP017816">
    <property type="protein sequence ID" value="APA07448.1"/>
    <property type="molecule type" value="Genomic_DNA"/>
</dbReference>
<evidence type="ECO:0000259" key="1">
    <source>
        <dbReference type="Pfam" id="PF06985"/>
    </source>
</evidence>
<dbReference type="InterPro" id="IPR010730">
    <property type="entry name" value="HET"/>
</dbReference>
<dbReference type="VEuPathDB" id="FungiDB:sscle_03g022180"/>
<accession>A0A1D9PXK5</accession>
<evidence type="ECO:0000313" key="2">
    <source>
        <dbReference type="EMBL" id="APA07448.1"/>
    </source>
</evidence>
<dbReference type="Pfam" id="PF06985">
    <property type="entry name" value="HET"/>
    <property type="match status" value="1"/>
</dbReference>
<gene>
    <name evidence="2" type="ORF">sscle_03g022180</name>
</gene>
<dbReference type="PANTHER" id="PTHR33112">
    <property type="entry name" value="DOMAIN PROTEIN, PUTATIVE-RELATED"/>
    <property type="match status" value="1"/>
</dbReference>
<evidence type="ECO:0000313" key="3">
    <source>
        <dbReference type="Proteomes" id="UP000177798"/>
    </source>
</evidence>
<dbReference type="Proteomes" id="UP000177798">
    <property type="component" value="Chromosome 3"/>
</dbReference>
<dbReference type="AlphaFoldDB" id="A0A1D9PXK5"/>